<dbReference type="GeneID" id="93873778"/>
<evidence type="ECO:0000313" key="7">
    <source>
        <dbReference type="Proteomes" id="UP000217780"/>
    </source>
</evidence>
<comment type="pathway">
    <text evidence="1">Lipid metabolism.</text>
</comment>
<proteinExistence type="predicted"/>
<dbReference type="Proteomes" id="UP000217780">
    <property type="component" value="Unassembled WGS sequence"/>
</dbReference>
<reference evidence="6 7" key="1">
    <citation type="submission" date="2017-08" db="EMBL/GenBank/DDBJ databases">
        <title>WGS of Clinical strains of the CDC Group NO-1 linked to zoonotic infections in humans.</title>
        <authorList>
            <person name="Bernier A.-M."/>
            <person name="Bernard K."/>
        </authorList>
    </citation>
    <scope>NUCLEOTIDE SEQUENCE [LARGE SCALE GENOMIC DNA]</scope>
    <source>
        <strain evidence="6 7">NML91-0035</strain>
    </source>
</reference>
<evidence type="ECO:0000313" key="6">
    <source>
        <dbReference type="EMBL" id="PAX15793.1"/>
    </source>
</evidence>
<comment type="caution">
    <text evidence="6">The sequence shown here is derived from an EMBL/GenBank/DDBJ whole genome shotgun (WGS) entry which is preliminary data.</text>
</comment>
<protein>
    <submittedName>
        <fullName evidence="6">1-acyl-sn-glycerol-3-phosphate acyltransferase</fullName>
    </submittedName>
</protein>
<dbReference type="CDD" id="cd07989">
    <property type="entry name" value="LPLAT_AGPAT-like"/>
    <property type="match status" value="1"/>
</dbReference>
<dbReference type="PANTHER" id="PTHR10434:SF11">
    <property type="entry name" value="1-ACYL-SN-GLYCEROL-3-PHOSPHATE ACYLTRANSFERASE"/>
    <property type="match status" value="1"/>
</dbReference>
<feature type="domain" description="Phospholipid/glycerol acyltransferase" evidence="5">
    <location>
        <begin position="36"/>
        <end position="181"/>
    </location>
</feature>
<dbReference type="InterPro" id="IPR002123">
    <property type="entry name" value="Plipid/glycerol_acylTrfase"/>
</dbReference>
<feature type="region of interest" description="Disordered" evidence="4">
    <location>
        <begin position="230"/>
        <end position="262"/>
    </location>
</feature>
<evidence type="ECO:0000259" key="5">
    <source>
        <dbReference type="SMART" id="SM00563"/>
    </source>
</evidence>
<dbReference type="EMBL" id="NTBI01000013">
    <property type="protein sequence ID" value="PAX15793.1"/>
    <property type="molecule type" value="Genomic_DNA"/>
</dbReference>
<dbReference type="SMART" id="SM00563">
    <property type="entry name" value="PlsC"/>
    <property type="match status" value="1"/>
</dbReference>
<dbReference type="AlphaFoldDB" id="A0A2A2T2S8"/>
<dbReference type="SUPFAM" id="SSF69593">
    <property type="entry name" value="Glycerol-3-phosphate (1)-acyltransferase"/>
    <property type="match status" value="1"/>
</dbReference>
<dbReference type="GO" id="GO:0003841">
    <property type="term" value="F:1-acylglycerol-3-phosphate O-acyltransferase activity"/>
    <property type="evidence" value="ECO:0007669"/>
    <property type="project" value="TreeGrafter"/>
</dbReference>
<dbReference type="RefSeq" id="WP_095542042.1">
    <property type="nucleotide sequence ID" value="NZ_NSJC01000005.1"/>
</dbReference>
<name>A0A2A2T2S8_9BURK</name>
<evidence type="ECO:0000256" key="1">
    <source>
        <dbReference type="ARBA" id="ARBA00005189"/>
    </source>
</evidence>
<evidence type="ECO:0000256" key="4">
    <source>
        <dbReference type="SAM" id="MobiDB-lite"/>
    </source>
</evidence>
<dbReference type="PANTHER" id="PTHR10434">
    <property type="entry name" value="1-ACYL-SN-GLYCEROL-3-PHOSPHATE ACYLTRANSFERASE"/>
    <property type="match status" value="1"/>
</dbReference>
<organism evidence="6 7">
    <name type="scientific">Vandammella animalimorsus</name>
    <dbReference type="NCBI Taxonomy" id="2029117"/>
    <lineage>
        <taxon>Bacteria</taxon>
        <taxon>Pseudomonadati</taxon>
        <taxon>Pseudomonadota</taxon>
        <taxon>Betaproteobacteria</taxon>
        <taxon>Burkholderiales</taxon>
        <taxon>Comamonadaceae</taxon>
        <taxon>Vandammella</taxon>
    </lineage>
</organism>
<evidence type="ECO:0000256" key="2">
    <source>
        <dbReference type="ARBA" id="ARBA00022679"/>
    </source>
</evidence>
<gene>
    <name evidence="6" type="ORF">CLI92_12435</name>
</gene>
<dbReference type="GO" id="GO:0006654">
    <property type="term" value="P:phosphatidic acid biosynthetic process"/>
    <property type="evidence" value="ECO:0007669"/>
    <property type="project" value="TreeGrafter"/>
</dbReference>
<evidence type="ECO:0000256" key="3">
    <source>
        <dbReference type="ARBA" id="ARBA00023315"/>
    </source>
</evidence>
<accession>A0A2A2T2S8</accession>
<keyword evidence="3 6" id="KW-0012">Acyltransferase</keyword>
<sequence>MSILARFSASAICGAAKALTGARSLWLGCAPVPQQRIYYANHTSHSDFVLLWASLPPLLRKRTRPVAGADYWLQGRLRRYIINQVFQGVLVERNGSGAGHGAAAAPAEADADAGAGTANAAPRPDALQSLKAALEAGDSLILFPEGTRNMGEGLLPFKSGLYHLARAYPEVEIVPVWLGNLNRVMPKGALIPLPLLCTVHFGAPVQLLPGEEKQDFLLRARQALLHLASGESADEPYSPGPALAAEPTPITGPAPAPREGQP</sequence>
<dbReference type="Pfam" id="PF01553">
    <property type="entry name" value="Acyltransferase"/>
    <property type="match status" value="1"/>
</dbReference>
<keyword evidence="2 6" id="KW-0808">Transferase</keyword>